<dbReference type="GO" id="GO:0006887">
    <property type="term" value="P:exocytosis"/>
    <property type="evidence" value="ECO:0007669"/>
    <property type="project" value="InterPro"/>
</dbReference>
<dbReference type="KEGG" id="char:105892111"/>
<dbReference type="InterPro" id="IPR028137">
    <property type="entry name" value="Syncollin"/>
</dbReference>
<feature type="signal peptide" evidence="1">
    <location>
        <begin position="1"/>
        <end position="20"/>
    </location>
</feature>
<organism evidence="2 3">
    <name type="scientific">Clupea harengus</name>
    <name type="common">Atlantic herring</name>
    <dbReference type="NCBI Taxonomy" id="7950"/>
    <lineage>
        <taxon>Eukaryota</taxon>
        <taxon>Metazoa</taxon>
        <taxon>Chordata</taxon>
        <taxon>Craniata</taxon>
        <taxon>Vertebrata</taxon>
        <taxon>Euteleostomi</taxon>
        <taxon>Actinopterygii</taxon>
        <taxon>Neopterygii</taxon>
        <taxon>Teleostei</taxon>
        <taxon>Clupei</taxon>
        <taxon>Clupeiformes</taxon>
        <taxon>Clupeoidei</taxon>
        <taxon>Clupeidae</taxon>
        <taxon>Clupea</taxon>
    </lineage>
</organism>
<dbReference type="AlphaFoldDB" id="A0A6P3VJY9"/>
<dbReference type="GeneID" id="105892111"/>
<dbReference type="Pfam" id="PF15138">
    <property type="entry name" value="Syncollin"/>
    <property type="match status" value="1"/>
</dbReference>
<sequence length="134" mass="14870">MKTLIAVLLCTALCWDGLNAQCPDPATLKDVNGAKVCARMFSDSTVIYAQSCQGDSLDSYPGDDIPTISLRWNNRVSSLVVSRFCSLTVWSRFRKQGINRKFSAGIQHRLKDVGQGLGILRDWDNDISGYMCEC</sequence>
<dbReference type="Proteomes" id="UP000515152">
    <property type="component" value="Chromosome 8"/>
</dbReference>
<feature type="chain" id="PRO_5027680480" evidence="1">
    <location>
        <begin position="21"/>
        <end position="134"/>
    </location>
</feature>
<gene>
    <name evidence="3" type="primary">LOC105892111</name>
</gene>
<protein>
    <submittedName>
        <fullName evidence="3">Syncollin-like</fullName>
    </submittedName>
</protein>
<dbReference type="GO" id="GO:0030667">
    <property type="term" value="C:secretory granule membrane"/>
    <property type="evidence" value="ECO:0007669"/>
    <property type="project" value="InterPro"/>
</dbReference>
<name>A0A6P3VJY9_CLUHA</name>
<dbReference type="PANTHER" id="PTHR17503:SF0">
    <property type="entry name" value="SYNCOLLIN"/>
    <property type="match status" value="1"/>
</dbReference>
<proteinExistence type="predicted"/>
<evidence type="ECO:0000313" key="2">
    <source>
        <dbReference type="Proteomes" id="UP000515152"/>
    </source>
</evidence>
<keyword evidence="2" id="KW-1185">Reference proteome</keyword>
<keyword evidence="1" id="KW-0732">Signal</keyword>
<accession>A0A6P3VJY9</accession>
<evidence type="ECO:0000256" key="1">
    <source>
        <dbReference type="SAM" id="SignalP"/>
    </source>
</evidence>
<dbReference type="PANTHER" id="PTHR17503">
    <property type="entry name" value="SYNCOLLIN"/>
    <property type="match status" value="1"/>
</dbReference>
<evidence type="ECO:0000313" key="3">
    <source>
        <dbReference type="RefSeq" id="XP_012673797.2"/>
    </source>
</evidence>
<dbReference type="OrthoDB" id="9947298at2759"/>
<dbReference type="RefSeq" id="XP_012673797.2">
    <property type="nucleotide sequence ID" value="XM_012818343.3"/>
</dbReference>
<reference evidence="3" key="1">
    <citation type="submission" date="2025-08" db="UniProtKB">
        <authorList>
            <consortium name="RefSeq"/>
        </authorList>
    </citation>
    <scope>IDENTIFICATION</scope>
</reference>